<protein>
    <submittedName>
        <fullName evidence="2">TniQ</fullName>
    </submittedName>
</protein>
<geneLocation type="plasmid" evidence="3">
    <name>psms3-1</name>
</geneLocation>
<dbReference type="Proteomes" id="UP000203589">
    <property type="component" value="Plasmid pSMS3-1"/>
</dbReference>
<accession>A0A222EB08</accession>
<evidence type="ECO:0000259" key="1">
    <source>
        <dbReference type="Pfam" id="PF06527"/>
    </source>
</evidence>
<dbReference type="KEGG" id="aht:ANTHELSMS3_04992"/>
<gene>
    <name evidence="2" type="ORF">ANTHELSMS3_04992</name>
</gene>
<name>A0A222EB08_9RHOB</name>
<dbReference type="OrthoDB" id="6917259at2"/>
<proteinExistence type="predicted"/>
<reference evidence="2 3" key="1">
    <citation type="submission" date="2017-07" db="EMBL/GenBank/DDBJ databases">
        <title>Genome Sequence of Antarctobacter heliothermus Strain SMS3 Isolated from a culture of the Diatom Skeletonema marinoi.</title>
        <authorList>
            <person name="Topel M."/>
            <person name="Pinder M.I.M."/>
            <person name="Johansson O.N."/>
            <person name="Kourtchenko O."/>
            <person name="Godhe A."/>
            <person name="Clarke A.K."/>
        </authorList>
    </citation>
    <scope>NUCLEOTIDE SEQUENCE [LARGE SCALE GENOMIC DNA]</scope>
    <source>
        <strain evidence="2 3">SMS3</strain>
        <plasmid evidence="3">Plasmid psms3-1</plasmid>
    </source>
</reference>
<evidence type="ECO:0000313" key="2">
    <source>
        <dbReference type="EMBL" id="ASP23379.1"/>
    </source>
</evidence>
<dbReference type="Pfam" id="PF06527">
    <property type="entry name" value="TniQ"/>
    <property type="match status" value="1"/>
</dbReference>
<keyword evidence="2" id="KW-0614">Plasmid</keyword>
<feature type="domain" description="TniQ" evidence="1">
    <location>
        <begin position="27"/>
        <end position="160"/>
    </location>
</feature>
<dbReference type="AlphaFoldDB" id="A0A222EB08"/>
<dbReference type="InterPro" id="IPR009492">
    <property type="entry name" value="TniQ"/>
</dbReference>
<organism evidence="2 3">
    <name type="scientific">Antarctobacter heliothermus</name>
    <dbReference type="NCBI Taxonomy" id="74033"/>
    <lineage>
        <taxon>Bacteria</taxon>
        <taxon>Pseudomonadati</taxon>
        <taxon>Pseudomonadota</taxon>
        <taxon>Alphaproteobacteria</taxon>
        <taxon>Rhodobacterales</taxon>
        <taxon>Roseobacteraceae</taxon>
        <taxon>Antarctobacter</taxon>
    </lineage>
</organism>
<dbReference type="RefSeq" id="WP_094037474.1">
    <property type="nucleotide sequence ID" value="NZ_CP022541.1"/>
</dbReference>
<sequence length="344" mass="38049">MNQSASEITVTPARDYGNEMGQGWPGVVALAPGELLSSWLHRLAMANGVPPQYFGQVLGVAGGDWSAKLDRDLPGRILKLLVERTRLPAEDIDGLALHRDPLARLRLRQITGSGDARKSTARVNRLQYCPACLKEDRAPFFRRGWSLATRVSCFRHGCRLRDHCPACGGGIAPARQNRLLPQHFCVWCDADLRHPTLPAEYDVQRLERLIDDLLRMHVAGHGRHGKTSLPAMLGAACFAFNGEPTSISRLPHRVRYVLFRQLADGMTPLQKRSVRPAIDLWTRIALAAPKHSDLVASLSAEITSQITPGSKTRSRLPDLADLQQVIVRLHSNRRTSLATAMPAN</sequence>
<evidence type="ECO:0000313" key="3">
    <source>
        <dbReference type="Proteomes" id="UP000203589"/>
    </source>
</evidence>
<dbReference type="EMBL" id="CP022541">
    <property type="protein sequence ID" value="ASP23379.1"/>
    <property type="molecule type" value="Genomic_DNA"/>
</dbReference>
<keyword evidence="3" id="KW-1185">Reference proteome</keyword>